<evidence type="ECO:0000313" key="8">
    <source>
        <dbReference type="EMBL" id="PQA60258.1"/>
    </source>
</evidence>
<feature type="coiled-coil region" evidence="5">
    <location>
        <begin position="342"/>
        <end position="440"/>
    </location>
</feature>
<keyword evidence="1" id="KW-0808">Transferase</keyword>
<dbReference type="InterPro" id="IPR050482">
    <property type="entry name" value="Sensor_HK_TwoCompSys"/>
</dbReference>
<reference evidence="9" key="1">
    <citation type="submission" date="2018-02" db="EMBL/GenBank/DDBJ databases">
        <title>Genome sequencing of Solimonas sp. HR-BB.</title>
        <authorList>
            <person name="Lee Y."/>
            <person name="Jeon C.O."/>
        </authorList>
    </citation>
    <scope>NUCLEOTIDE SEQUENCE [LARGE SCALE GENOMIC DNA]</scope>
    <source>
        <strain evidence="9">HR-U</strain>
    </source>
</reference>
<dbReference type="SUPFAM" id="SSF48452">
    <property type="entry name" value="TPR-like"/>
    <property type="match status" value="2"/>
</dbReference>
<evidence type="ECO:0000259" key="7">
    <source>
        <dbReference type="PROSITE" id="PS50109"/>
    </source>
</evidence>
<keyword evidence="2" id="KW-0418">Kinase</keyword>
<dbReference type="InterPro" id="IPR011712">
    <property type="entry name" value="Sig_transdc_His_kin_sub3_dim/P"/>
</dbReference>
<keyword evidence="4" id="KW-0802">TPR repeat</keyword>
<dbReference type="InterPro" id="IPR003594">
    <property type="entry name" value="HATPase_dom"/>
</dbReference>
<evidence type="ECO:0000256" key="2">
    <source>
        <dbReference type="ARBA" id="ARBA00022777"/>
    </source>
</evidence>
<proteinExistence type="predicted"/>
<organism evidence="8 9">
    <name type="scientific">Siphonobacter curvatus</name>
    <dbReference type="NCBI Taxonomy" id="2094562"/>
    <lineage>
        <taxon>Bacteria</taxon>
        <taxon>Pseudomonadati</taxon>
        <taxon>Bacteroidota</taxon>
        <taxon>Cytophagia</taxon>
        <taxon>Cytophagales</taxon>
        <taxon>Cytophagaceae</taxon>
        <taxon>Siphonobacter</taxon>
    </lineage>
</organism>
<dbReference type="SMART" id="SM00028">
    <property type="entry name" value="TPR"/>
    <property type="match status" value="4"/>
</dbReference>
<keyword evidence="6" id="KW-0472">Membrane</keyword>
<dbReference type="Proteomes" id="UP000239590">
    <property type="component" value="Unassembled WGS sequence"/>
</dbReference>
<dbReference type="Gene3D" id="3.30.565.10">
    <property type="entry name" value="Histidine kinase-like ATPase, C-terminal domain"/>
    <property type="match status" value="1"/>
</dbReference>
<sequence>MRTLFLLTLTGLLVLSREGEAQTHESAITKARTELAALPQSPSGTNYSPQALELYDKLTNLYIAYADSYDGQDRTLDSAQYFVNHYLETAQALQIELAEADALTLKGKVAHLRMQYRESYVANYQAYHIYSQYPVERCRYLYECLKRMGRIQYNTLEDYEKAMGYFMVGEKIAKTRQDRSFMLRQIGLCYLKLENYSQARQYLYKSLALAQTSTYEKAMTLNFLGESYIKSGDTTRGEAMIQRAIRLDSSTVTRSAGHLLLAKLNLDRKETEQIIMNAQLALRYASLENNNLSDRAEAWQYLYEAYKQRGDYAKALTYYERYKATADSLPKSKGMQDYYQIMVELKREKLAEKEEEANFQRKYKLWITIIAGLLLLIGAGLVWLNQSVRRKQRKIEAQNREIEQLNETLEIRVQERTAELQKANRELVQKNREISEALLIGQTMERKRVAAELHDNLGGLLAAARMTIQALNPEHLSSQEKVIYDDVLAMMKHAYEEIRFISHNMLPVELEKYGLEAGLKRLVLIMNNSRSQTQFTLRVSGLEERLSQDIEFNVYNICLELCNNILKHAKALLAEIVVEKKEDTLQVTVTDDGVGFEADQLPEGMGLRNIRERAEAIGGTLDIHSAPQKGTHVVLAVTV</sequence>
<dbReference type="Gene3D" id="1.25.40.10">
    <property type="entry name" value="Tetratricopeptide repeat domain"/>
    <property type="match status" value="2"/>
</dbReference>
<evidence type="ECO:0000256" key="1">
    <source>
        <dbReference type="ARBA" id="ARBA00022679"/>
    </source>
</evidence>
<name>A0A2S7IRJ0_9BACT</name>
<dbReference type="Pfam" id="PF02518">
    <property type="entry name" value="HATPase_c"/>
    <property type="match status" value="1"/>
</dbReference>
<dbReference type="OrthoDB" id="613934at2"/>
<keyword evidence="6" id="KW-1133">Transmembrane helix</keyword>
<feature type="transmembrane region" description="Helical" evidence="6">
    <location>
        <begin position="365"/>
        <end position="384"/>
    </location>
</feature>
<comment type="caution">
    <text evidence="8">The sequence shown here is derived from an EMBL/GenBank/DDBJ whole genome shotgun (WGS) entry which is preliminary data.</text>
</comment>
<gene>
    <name evidence="8" type="ORF">C5O19_11760</name>
</gene>
<evidence type="ECO:0000313" key="9">
    <source>
        <dbReference type="Proteomes" id="UP000239590"/>
    </source>
</evidence>
<keyword evidence="9" id="KW-1185">Reference proteome</keyword>
<dbReference type="InterPro" id="IPR019734">
    <property type="entry name" value="TPR_rpt"/>
</dbReference>
<dbReference type="Pfam" id="PF07730">
    <property type="entry name" value="HisKA_3"/>
    <property type="match status" value="1"/>
</dbReference>
<dbReference type="PROSITE" id="PS50005">
    <property type="entry name" value="TPR"/>
    <property type="match status" value="1"/>
</dbReference>
<dbReference type="InterPro" id="IPR036890">
    <property type="entry name" value="HATPase_C_sf"/>
</dbReference>
<dbReference type="RefSeq" id="WP_104712349.1">
    <property type="nucleotide sequence ID" value="NZ_PTRA01000001.1"/>
</dbReference>
<evidence type="ECO:0000256" key="4">
    <source>
        <dbReference type="PROSITE-ProRule" id="PRU00339"/>
    </source>
</evidence>
<accession>A0A2S7IRJ0</accession>
<keyword evidence="6" id="KW-0812">Transmembrane</keyword>
<dbReference type="InterPro" id="IPR005467">
    <property type="entry name" value="His_kinase_dom"/>
</dbReference>
<dbReference type="PROSITE" id="PS50109">
    <property type="entry name" value="HIS_KIN"/>
    <property type="match status" value="1"/>
</dbReference>
<dbReference type="Pfam" id="PF13181">
    <property type="entry name" value="TPR_8"/>
    <property type="match status" value="1"/>
</dbReference>
<keyword evidence="3" id="KW-0902">Two-component regulatory system</keyword>
<feature type="domain" description="Histidine kinase" evidence="7">
    <location>
        <begin position="448"/>
        <end position="639"/>
    </location>
</feature>
<evidence type="ECO:0000256" key="6">
    <source>
        <dbReference type="SAM" id="Phobius"/>
    </source>
</evidence>
<dbReference type="AlphaFoldDB" id="A0A2S7IRJ0"/>
<evidence type="ECO:0000256" key="3">
    <source>
        <dbReference type="ARBA" id="ARBA00023012"/>
    </source>
</evidence>
<dbReference type="CDD" id="cd16917">
    <property type="entry name" value="HATPase_UhpB-NarQ-NarX-like"/>
    <property type="match status" value="1"/>
</dbReference>
<dbReference type="InterPro" id="IPR011990">
    <property type="entry name" value="TPR-like_helical_dom_sf"/>
</dbReference>
<dbReference type="GO" id="GO:0016020">
    <property type="term" value="C:membrane"/>
    <property type="evidence" value="ECO:0007669"/>
    <property type="project" value="InterPro"/>
</dbReference>
<dbReference type="GO" id="GO:0046983">
    <property type="term" value="F:protein dimerization activity"/>
    <property type="evidence" value="ECO:0007669"/>
    <property type="project" value="InterPro"/>
</dbReference>
<dbReference type="EMBL" id="PTRA01000001">
    <property type="protein sequence ID" value="PQA60258.1"/>
    <property type="molecule type" value="Genomic_DNA"/>
</dbReference>
<evidence type="ECO:0000256" key="5">
    <source>
        <dbReference type="SAM" id="Coils"/>
    </source>
</evidence>
<protein>
    <recommendedName>
        <fullName evidence="7">Histidine kinase domain-containing protein</fullName>
    </recommendedName>
</protein>
<dbReference type="SUPFAM" id="SSF55874">
    <property type="entry name" value="ATPase domain of HSP90 chaperone/DNA topoisomerase II/histidine kinase"/>
    <property type="match status" value="1"/>
</dbReference>
<keyword evidence="5" id="KW-0175">Coiled coil</keyword>
<feature type="repeat" description="TPR" evidence="4">
    <location>
        <begin position="180"/>
        <end position="213"/>
    </location>
</feature>
<dbReference type="GO" id="GO:0000155">
    <property type="term" value="F:phosphorelay sensor kinase activity"/>
    <property type="evidence" value="ECO:0007669"/>
    <property type="project" value="InterPro"/>
</dbReference>
<dbReference type="PANTHER" id="PTHR24421">
    <property type="entry name" value="NITRATE/NITRITE SENSOR PROTEIN NARX-RELATED"/>
    <property type="match status" value="1"/>
</dbReference>